<protein>
    <submittedName>
        <fullName evidence="2">Uncharacterized protein</fullName>
    </submittedName>
</protein>
<evidence type="ECO:0000313" key="2">
    <source>
        <dbReference type="EMBL" id="OGY34687.1"/>
    </source>
</evidence>
<name>A0A1G1X5U3_9BACT</name>
<keyword evidence="1" id="KW-0812">Transmembrane</keyword>
<dbReference type="AlphaFoldDB" id="A0A1G1X5U3"/>
<sequence>MLKRLASIFAIAFILNAVWELVQMPLYSVSVSGWDCWILCLKASVWDAVIITCVYYFIDTPNKRHRYMVSACILLLVAVIIEQRALIEGRWAYSHLMPTVLGIGLSPLFQLPLLAIATFRIHDKIATL</sequence>
<dbReference type="EMBL" id="MHHR01000011">
    <property type="protein sequence ID" value="OGY34687.1"/>
    <property type="molecule type" value="Genomic_DNA"/>
</dbReference>
<keyword evidence="1" id="KW-1133">Transmembrane helix</keyword>
<feature type="transmembrane region" description="Helical" evidence="1">
    <location>
        <begin position="36"/>
        <end position="58"/>
    </location>
</feature>
<feature type="transmembrane region" description="Helical" evidence="1">
    <location>
        <begin position="99"/>
        <end position="119"/>
    </location>
</feature>
<evidence type="ECO:0000313" key="3">
    <source>
        <dbReference type="Proteomes" id="UP000177528"/>
    </source>
</evidence>
<evidence type="ECO:0000256" key="1">
    <source>
        <dbReference type="SAM" id="Phobius"/>
    </source>
</evidence>
<proteinExistence type="predicted"/>
<dbReference type="Proteomes" id="UP000177528">
    <property type="component" value="Unassembled WGS sequence"/>
</dbReference>
<reference evidence="2 3" key="1">
    <citation type="journal article" date="2016" name="Nat. Commun.">
        <title>Thousands of microbial genomes shed light on interconnected biogeochemical processes in an aquifer system.</title>
        <authorList>
            <person name="Anantharaman K."/>
            <person name="Brown C.T."/>
            <person name="Hug L.A."/>
            <person name="Sharon I."/>
            <person name="Castelle C.J."/>
            <person name="Probst A.J."/>
            <person name="Thomas B.C."/>
            <person name="Singh A."/>
            <person name="Wilkins M.J."/>
            <person name="Karaoz U."/>
            <person name="Brodie E.L."/>
            <person name="Williams K.H."/>
            <person name="Hubbard S.S."/>
            <person name="Banfield J.F."/>
        </authorList>
    </citation>
    <scope>NUCLEOTIDE SEQUENCE [LARGE SCALE GENOMIC DNA]</scope>
</reference>
<comment type="caution">
    <text evidence="2">The sequence shown here is derived from an EMBL/GenBank/DDBJ whole genome shotgun (WGS) entry which is preliminary data.</text>
</comment>
<feature type="transmembrane region" description="Helical" evidence="1">
    <location>
        <begin position="67"/>
        <end position="87"/>
    </location>
</feature>
<accession>A0A1G1X5U3</accession>
<organism evidence="2 3">
    <name type="scientific">Candidatus Andersenbacteria bacterium RIFCSPHIGHO2_12_FULL_45_11</name>
    <dbReference type="NCBI Taxonomy" id="1797281"/>
    <lineage>
        <taxon>Bacteria</taxon>
        <taxon>Candidatus Anderseniibacteriota</taxon>
    </lineage>
</organism>
<keyword evidence="1" id="KW-0472">Membrane</keyword>
<gene>
    <name evidence="2" type="ORF">A3D99_05110</name>
</gene>